<evidence type="ECO:0000256" key="4">
    <source>
        <dbReference type="ARBA" id="ARBA00022801"/>
    </source>
</evidence>
<dbReference type="OrthoDB" id="330834at2759"/>
<dbReference type="SUPFAM" id="SSF53474">
    <property type="entry name" value="alpha/beta-Hydrolases"/>
    <property type="match status" value="1"/>
</dbReference>
<evidence type="ECO:0000313" key="7">
    <source>
        <dbReference type="EMBL" id="CAE6961254.1"/>
    </source>
</evidence>
<evidence type="ECO:0000256" key="5">
    <source>
        <dbReference type="ARBA" id="ARBA00023180"/>
    </source>
</evidence>
<dbReference type="InterPro" id="IPR029058">
    <property type="entry name" value="AB_hydrolase_fold"/>
</dbReference>
<proteinExistence type="inferred from homology"/>
<dbReference type="GO" id="GO:0006508">
    <property type="term" value="P:proteolysis"/>
    <property type="evidence" value="ECO:0007669"/>
    <property type="project" value="UniProtKB-KW"/>
</dbReference>
<evidence type="ECO:0000256" key="6">
    <source>
        <dbReference type="SAM" id="SignalP"/>
    </source>
</evidence>
<organism evidence="7 8">
    <name type="scientific">Symbiodinium natans</name>
    <dbReference type="NCBI Taxonomy" id="878477"/>
    <lineage>
        <taxon>Eukaryota</taxon>
        <taxon>Sar</taxon>
        <taxon>Alveolata</taxon>
        <taxon>Dinophyceae</taxon>
        <taxon>Suessiales</taxon>
        <taxon>Symbiodiniaceae</taxon>
        <taxon>Symbiodinium</taxon>
    </lineage>
</organism>
<dbReference type="Proteomes" id="UP000604046">
    <property type="component" value="Unassembled WGS sequence"/>
</dbReference>
<evidence type="ECO:0000313" key="8">
    <source>
        <dbReference type="Proteomes" id="UP000604046"/>
    </source>
</evidence>
<dbReference type="InterPro" id="IPR008758">
    <property type="entry name" value="Peptidase_S28"/>
</dbReference>
<dbReference type="InterPro" id="IPR042269">
    <property type="entry name" value="Ser_carbopepase_S28_SKS"/>
</dbReference>
<dbReference type="AlphaFoldDB" id="A0A812HUR2"/>
<evidence type="ECO:0000256" key="2">
    <source>
        <dbReference type="ARBA" id="ARBA00022670"/>
    </source>
</evidence>
<keyword evidence="8" id="KW-1185">Reference proteome</keyword>
<sequence length="484" mass="52920">MAKRLTLTLALMGSLLHSSSADPAGGALAQFPPKMGRVASFVDNFDFTNNGTFEQRTMTFDRWWKAGNPILFFFGGEGSVETFYNASGALFEHAQVLEAMVVFLEHRSYGKSPAPRRTLTVEQALADTAWFLSGLRSRLGCQAHECPIITLGGSYGGMLVAWFRQKYPHLTAGGIASSAPIDFYPQDGRQEAFWNATLHTSRKYGAETCPDELSKALRQLHQKAHTELGRQELGAALASCQDLQNETSAGAKADFFLRGVVATLAMLDYPVATNFVTPLPANPVKVACQGLQRSPGIQGLRSIMDFFLNATGGYRCYDIIAEVVGRPTDGKLLGPVKAPDMGHWQYQACNEMPMQSLTSDGMGFYPASDDQLSEVAQSCQLRYGLTPRTEWLKVSFGASNLQVGNLLFTNGEKDPWRVGVPKLEALPEGLDISLHLIPAGAHHEDLRFDSDPPKEAVSVAKAVTLMAMRRWIATFETGRKAIIT</sequence>
<dbReference type="GO" id="GO:0008239">
    <property type="term" value="F:dipeptidyl-peptidase activity"/>
    <property type="evidence" value="ECO:0007669"/>
    <property type="project" value="TreeGrafter"/>
</dbReference>
<dbReference type="Gene3D" id="3.40.50.1820">
    <property type="entry name" value="alpha/beta hydrolase"/>
    <property type="match status" value="1"/>
</dbReference>
<protein>
    <submittedName>
        <fullName evidence="7">Dpp7 protein</fullName>
    </submittedName>
</protein>
<reference evidence="7" key="1">
    <citation type="submission" date="2021-02" db="EMBL/GenBank/DDBJ databases">
        <authorList>
            <person name="Dougan E. K."/>
            <person name="Rhodes N."/>
            <person name="Thang M."/>
            <person name="Chan C."/>
        </authorList>
    </citation>
    <scope>NUCLEOTIDE SEQUENCE</scope>
</reference>
<dbReference type="Pfam" id="PF05577">
    <property type="entry name" value="Peptidase_S28"/>
    <property type="match status" value="1"/>
</dbReference>
<dbReference type="GO" id="GO:0070008">
    <property type="term" value="F:serine-type exopeptidase activity"/>
    <property type="evidence" value="ECO:0007669"/>
    <property type="project" value="InterPro"/>
</dbReference>
<feature type="chain" id="PRO_5032301584" evidence="6">
    <location>
        <begin position="22"/>
        <end position="484"/>
    </location>
</feature>
<comment type="caution">
    <text evidence="7">The sequence shown here is derived from an EMBL/GenBank/DDBJ whole genome shotgun (WGS) entry which is preliminary data.</text>
</comment>
<keyword evidence="3 6" id="KW-0732">Signal</keyword>
<feature type="signal peptide" evidence="6">
    <location>
        <begin position="1"/>
        <end position="21"/>
    </location>
</feature>
<comment type="similarity">
    <text evidence="1">Belongs to the peptidase S28 family.</text>
</comment>
<keyword evidence="4" id="KW-0378">Hydrolase</keyword>
<evidence type="ECO:0000256" key="3">
    <source>
        <dbReference type="ARBA" id="ARBA00022729"/>
    </source>
</evidence>
<dbReference type="Gene3D" id="1.20.120.980">
    <property type="entry name" value="Serine carboxypeptidase S28, SKS domain"/>
    <property type="match status" value="1"/>
</dbReference>
<dbReference type="PANTHER" id="PTHR11010:SF38">
    <property type="entry name" value="LYSOSOMAL PRO-X CARBOXYPEPTIDASE"/>
    <property type="match status" value="1"/>
</dbReference>
<keyword evidence="5" id="KW-0325">Glycoprotein</keyword>
<dbReference type="EMBL" id="CAJNDS010000113">
    <property type="protein sequence ID" value="CAE6961254.1"/>
    <property type="molecule type" value="Genomic_DNA"/>
</dbReference>
<keyword evidence="2" id="KW-0645">Protease</keyword>
<dbReference type="PANTHER" id="PTHR11010">
    <property type="entry name" value="PROTEASE S28 PRO-X CARBOXYPEPTIDASE-RELATED"/>
    <property type="match status" value="1"/>
</dbReference>
<evidence type="ECO:0000256" key="1">
    <source>
        <dbReference type="ARBA" id="ARBA00011079"/>
    </source>
</evidence>
<name>A0A812HUR2_9DINO</name>
<accession>A0A812HUR2</accession>
<gene>
    <name evidence="7" type="primary">Dpp7</name>
    <name evidence="7" type="ORF">SNAT2548_LOCUS1971</name>
</gene>